<evidence type="ECO:0000313" key="2">
    <source>
        <dbReference type="Proteomes" id="UP001196980"/>
    </source>
</evidence>
<evidence type="ECO:0000313" key="1">
    <source>
        <dbReference type="EMBL" id="MBV6343772.1"/>
    </source>
</evidence>
<reference evidence="1 2" key="1">
    <citation type="journal article" date="2020" name="J Geophys Res Biogeosci">
        <title>Magnetotaxis as an Adaptation to Enable Bacterial Shuttling of Microbial Sulfur and Sulfur Cycling Across Aquatic Oxic#Anoxic Interfaces.</title>
        <authorList>
            <person name="Li J."/>
            <person name="Liu P."/>
            <person name="Wang J."/>
            <person name="Roberts A.P."/>
            <person name="Pan Y."/>
        </authorList>
    </citation>
    <scope>NUCLEOTIDE SEQUENCE [LARGE SCALE GENOMIC DNA]</scope>
    <source>
        <strain evidence="1 2">MYR-1_YQ</strain>
    </source>
</reference>
<accession>A0ABS6S4J1</accession>
<gene>
    <name evidence="1" type="ORF">HWQ67_19575</name>
</gene>
<feature type="non-terminal residue" evidence="1">
    <location>
        <position position="1"/>
    </location>
</feature>
<proteinExistence type="predicted"/>
<organism evidence="1 2">
    <name type="scientific">Candidatus Magnetobacterium casense</name>
    <dbReference type="NCBI Taxonomy" id="1455061"/>
    <lineage>
        <taxon>Bacteria</taxon>
        <taxon>Pseudomonadati</taxon>
        <taxon>Nitrospirota</taxon>
        <taxon>Thermodesulfovibrionia</taxon>
        <taxon>Thermodesulfovibrionales</taxon>
        <taxon>Candidatus Magnetobacteriaceae</taxon>
        <taxon>Candidatus Magnetobacterium</taxon>
    </lineage>
</organism>
<protein>
    <submittedName>
        <fullName evidence="1">Uncharacterized protein</fullName>
    </submittedName>
</protein>
<dbReference type="EMBL" id="JABXWD010000801">
    <property type="protein sequence ID" value="MBV6343772.1"/>
    <property type="molecule type" value="Genomic_DNA"/>
</dbReference>
<comment type="caution">
    <text evidence="1">The sequence shown here is derived from an EMBL/GenBank/DDBJ whole genome shotgun (WGS) entry which is preliminary data.</text>
</comment>
<keyword evidence="2" id="KW-1185">Reference proteome</keyword>
<dbReference type="Proteomes" id="UP001196980">
    <property type="component" value="Unassembled WGS sequence"/>
</dbReference>
<sequence>DNWKTTEPQKEPIYYWCASCERYRDPDDVHGEYDDLFCDRCGQPVERVEPDPYDERI</sequence>
<name>A0ABS6S4J1_9BACT</name>